<proteinExistence type="predicted"/>
<reference evidence="1" key="1">
    <citation type="journal article" date="2015" name="Proc. Natl. Acad. Sci. U.S.A.">
        <title>Bacterial clade with the ribosomal RNA operon on a small plasmid rather than the chromosome.</title>
        <authorList>
            <person name="Anda M."/>
            <person name="Ohtsubo Y."/>
            <person name="Okubo T."/>
            <person name="Sugawara M."/>
            <person name="Nagata Y."/>
            <person name="Tsuda M."/>
            <person name="Minamisawa K."/>
            <person name="Mitsui H."/>
        </authorList>
    </citation>
    <scope>NUCLEOTIDE SEQUENCE</scope>
    <source>
        <strain evidence="1">DSM 15513</strain>
    </source>
</reference>
<protein>
    <submittedName>
        <fullName evidence="1">Uncharacterized protein</fullName>
    </submittedName>
</protein>
<accession>A0A0P0ZAD0</accession>
<name>A0A0P0ZAD0_9HYPH</name>
<evidence type="ECO:0000313" key="1">
    <source>
        <dbReference type="EMBL" id="BAT31357.1"/>
    </source>
</evidence>
<organism evidence="1">
    <name type="scientific">Fulvimarina pelagi</name>
    <dbReference type="NCBI Taxonomy" id="217511"/>
    <lineage>
        <taxon>Bacteria</taxon>
        <taxon>Pseudomonadati</taxon>
        <taxon>Pseudomonadota</taxon>
        <taxon>Alphaproteobacteria</taxon>
        <taxon>Hyphomicrobiales</taxon>
        <taxon>Aurantimonadaceae</taxon>
        <taxon>Fulvimarina</taxon>
    </lineage>
</organism>
<dbReference type="EMBL" id="LC066397">
    <property type="protein sequence ID" value="BAT31357.1"/>
    <property type="molecule type" value="Genomic_DNA"/>
</dbReference>
<sequence length="57" mass="6227">MEMAESDIVEFPRLAGRIGIVDRRLVHQTEFQANARTIFQIDGGKEDGHGGASRSVG</sequence>
<dbReference type="AlphaFoldDB" id="A0A0P0ZAD0"/>